<name>A0A6N2SS93_PHOVU</name>
<dbReference type="Gene3D" id="3.90.550.10">
    <property type="entry name" value="Spore Coat Polysaccharide Biosynthesis Protein SpsA, Chain A"/>
    <property type="match status" value="1"/>
</dbReference>
<dbReference type="InterPro" id="IPR029044">
    <property type="entry name" value="Nucleotide-diphossugar_trans"/>
</dbReference>
<dbReference type="Pfam" id="PF00535">
    <property type="entry name" value="Glycos_transf_2"/>
    <property type="match status" value="1"/>
</dbReference>
<dbReference type="GO" id="GO:0016758">
    <property type="term" value="F:hexosyltransferase activity"/>
    <property type="evidence" value="ECO:0007669"/>
    <property type="project" value="UniProtKB-ARBA"/>
</dbReference>
<dbReference type="CDD" id="cd00761">
    <property type="entry name" value="Glyco_tranf_GTA_type"/>
    <property type="match status" value="1"/>
</dbReference>
<sequence length="344" mass="40887">MKLLSIIVPTYNMEAYLVRCLDSVTNKILPNTLEVIVVNDGSKDKSLNIARSYQTFRPDIISIIDKPNGNYGSCINEGLKEAQGKYIKILDADDWYNTDSLKVFLEKLVDVDSDLIITDFTEVYNKHKKYIGYSFPQNEELDDSIMKRFDFARLKMHAITYKTELLRKNNYIQTVGISHTDEEWMFYPMRFVNTIRFYKLNLYQYLLGREGQTMDPKLLIRRYECFVYILIRMVNEYSQWEIGQLTECQDKYLMNRILILARSAYKIALLGVDNQLNNDVLNKLDSVIYSNRKLYVALENMPIHEMLPYKFIKYYHKTHEVPNRIIRQLYQFMESVHSFIKTRF</sequence>
<dbReference type="EMBL" id="CACRTA010000018">
    <property type="protein sequence ID" value="VYS95882.1"/>
    <property type="molecule type" value="Genomic_DNA"/>
</dbReference>
<dbReference type="EC" id="2.4.-.-" evidence="2"/>
<dbReference type="RefSeq" id="WP_156343282.1">
    <property type="nucleotide sequence ID" value="NZ_CACRTA010000018.1"/>
</dbReference>
<keyword evidence="2" id="KW-0328">Glycosyltransferase</keyword>
<feature type="domain" description="Glycosyltransferase 2-like" evidence="1">
    <location>
        <begin position="5"/>
        <end position="136"/>
    </location>
</feature>
<reference evidence="2" key="1">
    <citation type="submission" date="2019-11" db="EMBL/GenBank/DDBJ databases">
        <authorList>
            <person name="Feng L."/>
        </authorList>
    </citation>
    <scope>NUCLEOTIDE SEQUENCE</scope>
    <source>
        <strain evidence="2">BvulgatusLFYP11</strain>
    </source>
</reference>
<proteinExistence type="predicted"/>
<organism evidence="2">
    <name type="scientific">Phocaeicola vulgatus</name>
    <name type="common">Bacteroides vulgatus</name>
    <dbReference type="NCBI Taxonomy" id="821"/>
    <lineage>
        <taxon>Bacteria</taxon>
        <taxon>Pseudomonadati</taxon>
        <taxon>Bacteroidota</taxon>
        <taxon>Bacteroidia</taxon>
        <taxon>Bacteroidales</taxon>
        <taxon>Bacteroidaceae</taxon>
        <taxon>Phocaeicola</taxon>
    </lineage>
</organism>
<protein>
    <submittedName>
        <fullName evidence="2">Putative glycosyltransferase EpsJ</fullName>
        <ecNumber evidence="2">2.4.-.-</ecNumber>
    </submittedName>
</protein>
<evidence type="ECO:0000313" key="2">
    <source>
        <dbReference type="EMBL" id="VYS95882.1"/>
    </source>
</evidence>
<gene>
    <name evidence="2" type="primary">epsJ_1</name>
    <name evidence="2" type="ORF">BVLFYP11_01332</name>
</gene>
<dbReference type="SUPFAM" id="SSF53448">
    <property type="entry name" value="Nucleotide-diphospho-sugar transferases"/>
    <property type="match status" value="1"/>
</dbReference>
<evidence type="ECO:0000259" key="1">
    <source>
        <dbReference type="Pfam" id="PF00535"/>
    </source>
</evidence>
<accession>A0A6N2SS93</accession>
<dbReference type="PANTHER" id="PTHR22916:SF3">
    <property type="entry name" value="UDP-GLCNAC:BETAGAL BETA-1,3-N-ACETYLGLUCOSAMINYLTRANSFERASE-LIKE PROTEIN 1"/>
    <property type="match status" value="1"/>
</dbReference>
<dbReference type="AlphaFoldDB" id="A0A6N2SS93"/>
<dbReference type="InterPro" id="IPR001173">
    <property type="entry name" value="Glyco_trans_2-like"/>
</dbReference>
<dbReference type="PANTHER" id="PTHR22916">
    <property type="entry name" value="GLYCOSYLTRANSFERASE"/>
    <property type="match status" value="1"/>
</dbReference>
<keyword evidence="2" id="KW-0808">Transferase</keyword>